<proteinExistence type="predicted"/>
<reference evidence="2" key="1">
    <citation type="submission" date="2019-07" db="EMBL/GenBank/DDBJ databases">
        <title>FDA dAtabase for Regulatory Grade micrObial Sequences (FDA-ARGOS): Supporting development and validation of Infectious Disease Dx tests.</title>
        <authorList>
            <person name="Bachman M."/>
            <person name="Young C."/>
            <person name="Tallon L."/>
            <person name="Sadzewicz L."/>
            <person name="Vavikolanu K."/>
            <person name="Mehta A."/>
            <person name="Aluvathingal J."/>
            <person name="Nadendla S."/>
            <person name="Nandy P."/>
            <person name="Geyer C."/>
            <person name="Yan Y."/>
            <person name="Sichtig H."/>
        </authorList>
    </citation>
    <scope>NUCLEOTIDE SEQUENCE</scope>
    <source>
        <strain evidence="2">FDAARGOS_618</strain>
    </source>
</reference>
<feature type="transmembrane region" description="Helical" evidence="1">
    <location>
        <begin position="25"/>
        <end position="45"/>
    </location>
</feature>
<dbReference type="RefSeq" id="WP_172873427.1">
    <property type="nucleotide sequence ID" value="NZ_JABRWL010000005.1"/>
</dbReference>
<keyword evidence="1" id="KW-0812">Transmembrane</keyword>
<dbReference type="AlphaFoldDB" id="A0AA44EM72"/>
<gene>
    <name evidence="2" type="ORF">FOB26_18705</name>
</gene>
<accession>A0AA44EM72</accession>
<dbReference type="EMBL" id="JABRWM010000006">
    <property type="protein sequence ID" value="NRF21090.1"/>
    <property type="molecule type" value="Genomic_DNA"/>
</dbReference>
<dbReference type="Proteomes" id="UP001155820">
    <property type="component" value="Unassembled WGS sequence"/>
</dbReference>
<protein>
    <submittedName>
        <fullName evidence="2">Uncharacterized protein</fullName>
    </submittedName>
</protein>
<keyword evidence="1" id="KW-0472">Membrane</keyword>
<evidence type="ECO:0000256" key="1">
    <source>
        <dbReference type="SAM" id="Phobius"/>
    </source>
</evidence>
<evidence type="ECO:0000313" key="3">
    <source>
        <dbReference type="Proteomes" id="UP001155820"/>
    </source>
</evidence>
<sequence>MPIKQSGKRLRVPWRKKLGESDLPITLPVFMAYCAVAGTLNILAIELERIRSIIRVQRAAHEALVTRLVDVDQISGAEAAEIIRKHRRPTVSLAKPQRMAAK</sequence>
<comment type="caution">
    <text evidence="2">The sequence shown here is derived from an EMBL/GenBank/DDBJ whole genome shotgun (WGS) entry which is preliminary data.</text>
</comment>
<organism evidence="2 3">
    <name type="scientific">Agrobacterium pusense</name>
    <dbReference type="NCBI Taxonomy" id="648995"/>
    <lineage>
        <taxon>Bacteria</taxon>
        <taxon>Pseudomonadati</taxon>
        <taxon>Pseudomonadota</taxon>
        <taxon>Alphaproteobacteria</taxon>
        <taxon>Hyphomicrobiales</taxon>
        <taxon>Rhizobiaceae</taxon>
        <taxon>Rhizobium/Agrobacterium group</taxon>
        <taxon>Agrobacterium</taxon>
    </lineage>
</organism>
<name>A0AA44EM72_9HYPH</name>
<evidence type="ECO:0000313" key="2">
    <source>
        <dbReference type="EMBL" id="NRF21090.1"/>
    </source>
</evidence>
<keyword evidence="3" id="KW-1185">Reference proteome</keyword>
<keyword evidence="1" id="KW-1133">Transmembrane helix</keyword>